<dbReference type="EMBL" id="JAMZFT010000003">
    <property type="protein sequence ID" value="MCP1337519.1"/>
    <property type="molecule type" value="Genomic_DNA"/>
</dbReference>
<keyword evidence="2" id="KW-0645">Protease</keyword>
<evidence type="ECO:0000259" key="6">
    <source>
        <dbReference type="Pfam" id="PF02897"/>
    </source>
</evidence>
<name>A0A9J6PLK3_9PROT</name>
<dbReference type="GO" id="GO:0006508">
    <property type="term" value="P:proteolysis"/>
    <property type="evidence" value="ECO:0007669"/>
    <property type="project" value="UniProtKB-KW"/>
</dbReference>
<keyword evidence="4" id="KW-0720">Serine protease</keyword>
<dbReference type="InterPro" id="IPR002471">
    <property type="entry name" value="Pept_S9_AS"/>
</dbReference>
<dbReference type="PANTHER" id="PTHR11757">
    <property type="entry name" value="PROTEASE FAMILY S9A OLIGOPEPTIDASE"/>
    <property type="match status" value="1"/>
</dbReference>
<dbReference type="AlphaFoldDB" id="A0A9J6PLK3"/>
<dbReference type="Gene3D" id="2.130.10.120">
    <property type="entry name" value="Prolyl oligopeptidase, N-terminal domain"/>
    <property type="match status" value="1"/>
</dbReference>
<organism evidence="7 8">
    <name type="scientific">Futiania mangrovi</name>
    <dbReference type="NCBI Taxonomy" id="2959716"/>
    <lineage>
        <taxon>Bacteria</taxon>
        <taxon>Pseudomonadati</taxon>
        <taxon>Pseudomonadota</taxon>
        <taxon>Alphaproteobacteria</taxon>
        <taxon>Futianiales</taxon>
        <taxon>Futianiaceae</taxon>
        <taxon>Futiania</taxon>
    </lineage>
</organism>
<protein>
    <submittedName>
        <fullName evidence="7">S9 family peptidase</fullName>
    </submittedName>
</protein>
<dbReference type="PRINTS" id="PR00862">
    <property type="entry name" value="PROLIGOPTASE"/>
</dbReference>
<keyword evidence="3" id="KW-0378">Hydrolase</keyword>
<keyword evidence="8" id="KW-1185">Reference proteome</keyword>
<dbReference type="SUPFAM" id="SSF50993">
    <property type="entry name" value="Peptidase/esterase 'gauge' domain"/>
    <property type="match status" value="1"/>
</dbReference>
<sequence>MSTAPRPDATAADAYAWLRDPNWQAVMRDPAVLQADIRAFLDAENARVDAALADTADLQEALFEELKARIKEDDSSVPARDGAFYYYRRFEAGRDYALHCRTRGLDGPEEILLDENALAEGRAFCRVIAVEHSPDHRLFAYAVDFTGGEFYELHVIETATGKLLTDVIEHASGSFAWDAAGEVLFWTELDDNHRPCRVWAHRLGMEENRLVYEETDPGFFLGVGRTDSGRFVVIDAHDHETSEVRLIPADRPDASPVLVAPRVAGHRYAVEHHGDRLLILTNADGAEDFKIAEAPVDRPQQAHWGDLVPHEEGRLIQRHMVFANHLVRLEMVDALPRAVVRDLRDGREHVIAFDEDAYDLMLVPSLEFGTDELRFAYSSMTTPLSVFDYDMDARTRVRRKVQEIPSGHDSAAYVTRRIHARAPDGEEVPVSLLYRKDTPLDGTAPCLLYGYGSYGNSMEAAFNANRLSLVDRGFVYAIAHIRGGKEKGYRWYREGKLLNKKNTFTDFIAAGEALAEQGITARGRIVAHGGSAGGMLMGAVANMAPDLFLGIVADVPFVDVLNTMSDPSLPLTPPEWPEWGNPIEDAAARAYIASYSPYENVTAQDYPHILATAGLTDPRVTYWEPAKWVARLRERRTGDRLLLLRTNMEAGHAGKSGRFEYLREVALKYAFVLKVAGKA</sequence>
<dbReference type="GO" id="GO:0004252">
    <property type="term" value="F:serine-type endopeptidase activity"/>
    <property type="evidence" value="ECO:0007669"/>
    <property type="project" value="InterPro"/>
</dbReference>
<evidence type="ECO:0000259" key="5">
    <source>
        <dbReference type="Pfam" id="PF00326"/>
    </source>
</evidence>
<feature type="domain" description="Peptidase S9 prolyl oligopeptidase catalytic" evidence="5">
    <location>
        <begin position="462"/>
        <end position="678"/>
    </location>
</feature>
<comment type="similarity">
    <text evidence="1">Belongs to the peptidase S9A family.</text>
</comment>
<dbReference type="InterPro" id="IPR029058">
    <property type="entry name" value="AB_hydrolase_fold"/>
</dbReference>
<dbReference type="Gene3D" id="3.40.50.1820">
    <property type="entry name" value="alpha/beta hydrolase"/>
    <property type="match status" value="1"/>
</dbReference>
<dbReference type="RefSeq" id="WP_269333484.1">
    <property type="nucleotide sequence ID" value="NZ_JAMZFT010000003.1"/>
</dbReference>
<accession>A0A9J6PLK3</accession>
<evidence type="ECO:0000256" key="4">
    <source>
        <dbReference type="ARBA" id="ARBA00022825"/>
    </source>
</evidence>
<dbReference type="SUPFAM" id="SSF53474">
    <property type="entry name" value="alpha/beta-Hydrolases"/>
    <property type="match status" value="1"/>
</dbReference>
<dbReference type="InterPro" id="IPR002470">
    <property type="entry name" value="Peptidase_S9A"/>
</dbReference>
<gene>
    <name evidence="7" type="ORF">NJQ99_13935</name>
</gene>
<evidence type="ECO:0000313" key="7">
    <source>
        <dbReference type="EMBL" id="MCP1337519.1"/>
    </source>
</evidence>
<dbReference type="InterPro" id="IPR023302">
    <property type="entry name" value="Pept_S9A_N"/>
</dbReference>
<dbReference type="InterPro" id="IPR051543">
    <property type="entry name" value="Serine_Peptidase_S9A"/>
</dbReference>
<proteinExistence type="inferred from homology"/>
<dbReference type="PANTHER" id="PTHR11757:SF19">
    <property type="entry name" value="PROLYL ENDOPEPTIDASE-LIKE"/>
    <property type="match status" value="1"/>
</dbReference>
<feature type="domain" description="Peptidase S9A N-terminal" evidence="6">
    <location>
        <begin position="7"/>
        <end position="397"/>
    </location>
</feature>
<dbReference type="Pfam" id="PF02897">
    <property type="entry name" value="Peptidase_S9_N"/>
    <property type="match status" value="1"/>
</dbReference>
<evidence type="ECO:0000256" key="1">
    <source>
        <dbReference type="ARBA" id="ARBA00005228"/>
    </source>
</evidence>
<dbReference type="PROSITE" id="PS00708">
    <property type="entry name" value="PRO_ENDOPEP_SER"/>
    <property type="match status" value="1"/>
</dbReference>
<evidence type="ECO:0000256" key="2">
    <source>
        <dbReference type="ARBA" id="ARBA00022670"/>
    </source>
</evidence>
<dbReference type="Proteomes" id="UP001055804">
    <property type="component" value="Unassembled WGS sequence"/>
</dbReference>
<dbReference type="InterPro" id="IPR001375">
    <property type="entry name" value="Peptidase_S9_cat"/>
</dbReference>
<evidence type="ECO:0000256" key="3">
    <source>
        <dbReference type="ARBA" id="ARBA00022801"/>
    </source>
</evidence>
<evidence type="ECO:0000313" key="8">
    <source>
        <dbReference type="Proteomes" id="UP001055804"/>
    </source>
</evidence>
<comment type="caution">
    <text evidence="7">The sequence shown here is derived from an EMBL/GenBank/DDBJ whole genome shotgun (WGS) entry which is preliminary data.</text>
</comment>
<reference evidence="7" key="1">
    <citation type="submission" date="2022-06" db="EMBL/GenBank/DDBJ databases">
        <title>Isolation and Genomics of Futiania mangrovii gen. nov., sp. nov., a Rare and Metabolically-versatile member in the Class Alphaproteobacteria.</title>
        <authorList>
            <person name="Liu L."/>
            <person name="Huang W.-C."/>
            <person name="Pan J."/>
            <person name="Li J."/>
            <person name="Huang Y."/>
            <person name="Du H."/>
            <person name="Liu Y."/>
            <person name="Li M."/>
        </authorList>
    </citation>
    <scope>NUCLEOTIDE SEQUENCE</scope>
    <source>
        <strain evidence="7">FT118</strain>
    </source>
</reference>
<dbReference type="Pfam" id="PF00326">
    <property type="entry name" value="Peptidase_S9"/>
    <property type="match status" value="1"/>
</dbReference>